<accession>A2EI15</accession>
<dbReference type="Pfam" id="PF04577">
    <property type="entry name" value="Glyco_transf_61"/>
    <property type="match status" value="1"/>
</dbReference>
<dbReference type="PANTHER" id="PTHR20961">
    <property type="entry name" value="GLYCOSYLTRANSFERASE"/>
    <property type="match status" value="1"/>
</dbReference>
<proteinExistence type="predicted"/>
<dbReference type="Proteomes" id="UP000001542">
    <property type="component" value="Unassembled WGS sequence"/>
</dbReference>
<dbReference type="GO" id="GO:0016757">
    <property type="term" value="F:glycosyltransferase activity"/>
    <property type="evidence" value="ECO:0000318"/>
    <property type="project" value="GO_Central"/>
</dbReference>
<evidence type="ECO:0000256" key="5">
    <source>
        <dbReference type="ARBA" id="ARBA00022989"/>
    </source>
</evidence>
<dbReference type="VEuPathDB" id="TrichDB:TVAG_118280"/>
<evidence type="ECO:0000313" key="10">
    <source>
        <dbReference type="Proteomes" id="UP000001542"/>
    </source>
</evidence>
<keyword evidence="4" id="KW-0812">Transmembrane</keyword>
<dbReference type="PANTHER" id="PTHR20961:SF38">
    <property type="entry name" value="PROTEIN O-LINKED-MANNOSE BETA-1,4-N-ACETYLGLUCOSAMINYLTRANSFERASE 2"/>
    <property type="match status" value="1"/>
</dbReference>
<keyword evidence="10" id="KW-1185">Reference proteome</keyword>
<dbReference type="RefSeq" id="XP_001319970.1">
    <property type="nucleotide sequence ID" value="XM_001319935.1"/>
</dbReference>
<sequence length="371" mass="43144">MLKWPDVGCSIYHAVQLPDKVDGHREWYVPNDFFVESIHFREKTNYSQNAVFIFGNFSNNFNSSRIYYNNSWFNGSIAHLRNVIVTNASSPMDHNTLYLFAYKFRFDFIWGIPKGKITHEYKSAICLGHSAVQNYYGHFFFDMLNPLILFPQEIVNKSVILNVPKYSHGDSGILLKAIGIQDWQIKYCDGDFSFVHDYYCCYAPVPGIWHLSTTIQNVSISLKKFYNTSDVKPSKYVLSNRKKTRYIYNFDQLVKSVKKHLPEFSWEVVEDGLSVEESAKVYSTILFMYTITGSNLCRLYFMNPGGCVVDAQADYNDFAMQSIALVNGFKIVCYRLKDFYHDKINKKQTRVNVNITEALYYIDFGLAKMKE</sequence>
<evidence type="ECO:0000259" key="8">
    <source>
        <dbReference type="Pfam" id="PF04577"/>
    </source>
</evidence>
<keyword evidence="3" id="KW-0808">Transferase</keyword>
<dbReference type="InterPro" id="IPR007657">
    <property type="entry name" value="Glycosyltransferase_61"/>
</dbReference>
<keyword evidence="2" id="KW-0328">Glycosyltransferase</keyword>
<organism evidence="9 10">
    <name type="scientific">Trichomonas vaginalis (strain ATCC PRA-98 / G3)</name>
    <dbReference type="NCBI Taxonomy" id="412133"/>
    <lineage>
        <taxon>Eukaryota</taxon>
        <taxon>Metamonada</taxon>
        <taxon>Parabasalia</taxon>
        <taxon>Trichomonadida</taxon>
        <taxon>Trichomonadidae</taxon>
        <taxon>Trichomonas</taxon>
    </lineage>
</organism>
<keyword evidence="6" id="KW-0472">Membrane</keyword>
<evidence type="ECO:0000256" key="4">
    <source>
        <dbReference type="ARBA" id="ARBA00022692"/>
    </source>
</evidence>
<evidence type="ECO:0000256" key="3">
    <source>
        <dbReference type="ARBA" id="ARBA00022679"/>
    </source>
</evidence>
<dbReference type="VEuPathDB" id="TrichDB:TVAGG3_0230530"/>
<gene>
    <name evidence="9" type="ORF">TVAG_118280</name>
</gene>
<keyword evidence="5" id="KW-1133">Transmembrane helix</keyword>
<reference evidence="9" key="2">
    <citation type="journal article" date="2007" name="Science">
        <title>Draft genome sequence of the sexually transmitted pathogen Trichomonas vaginalis.</title>
        <authorList>
            <person name="Carlton J.M."/>
            <person name="Hirt R.P."/>
            <person name="Silva J.C."/>
            <person name="Delcher A.L."/>
            <person name="Schatz M."/>
            <person name="Zhao Q."/>
            <person name="Wortman J.R."/>
            <person name="Bidwell S.L."/>
            <person name="Alsmark U.C.M."/>
            <person name="Besteiro S."/>
            <person name="Sicheritz-Ponten T."/>
            <person name="Noel C.J."/>
            <person name="Dacks J.B."/>
            <person name="Foster P.G."/>
            <person name="Simillion C."/>
            <person name="Van de Peer Y."/>
            <person name="Miranda-Saavedra D."/>
            <person name="Barton G.J."/>
            <person name="Westrop G.D."/>
            <person name="Mueller S."/>
            <person name="Dessi D."/>
            <person name="Fiori P.L."/>
            <person name="Ren Q."/>
            <person name="Paulsen I."/>
            <person name="Zhang H."/>
            <person name="Bastida-Corcuera F.D."/>
            <person name="Simoes-Barbosa A."/>
            <person name="Brown M.T."/>
            <person name="Hayes R.D."/>
            <person name="Mukherjee M."/>
            <person name="Okumura C.Y."/>
            <person name="Schneider R."/>
            <person name="Smith A.J."/>
            <person name="Vanacova S."/>
            <person name="Villalvazo M."/>
            <person name="Haas B.J."/>
            <person name="Pertea M."/>
            <person name="Feldblyum T.V."/>
            <person name="Utterback T.R."/>
            <person name="Shu C.L."/>
            <person name="Osoegawa K."/>
            <person name="de Jong P.J."/>
            <person name="Hrdy I."/>
            <person name="Horvathova L."/>
            <person name="Zubacova Z."/>
            <person name="Dolezal P."/>
            <person name="Malik S.B."/>
            <person name="Logsdon J.M. Jr."/>
            <person name="Henze K."/>
            <person name="Gupta A."/>
            <person name="Wang C.C."/>
            <person name="Dunne R.L."/>
            <person name="Upcroft J.A."/>
            <person name="Upcroft P."/>
            <person name="White O."/>
            <person name="Salzberg S.L."/>
            <person name="Tang P."/>
            <person name="Chiu C.-H."/>
            <person name="Lee Y.-S."/>
            <person name="Embley T.M."/>
            <person name="Coombs G.H."/>
            <person name="Mottram J.C."/>
            <person name="Tachezy J."/>
            <person name="Fraser-Liggett C.M."/>
            <person name="Johnson P.J."/>
        </authorList>
    </citation>
    <scope>NUCLEOTIDE SEQUENCE [LARGE SCALE GENOMIC DNA]</scope>
    <source>
        <strain evidence="9">G3</strain>
    </source>
</reference>
<comment type="subcellular location">
    <subcellularLocation>
        <location evidence="1">Membrane</location>
        <topology evidence="1">Single-pass membrane protein</topology>
    </subcellularLocation>
</comment>
<evidence type="ECO:0000256" key="2">
    <source>
        <dbReference type="ARBA" id="ARBA00022676"/>
    </source>
</evidence>
<reference evidence="9" key="1">
    <citation type="submission" date="2006-10" db="EMBL/GenBank/DDBJ databases">
        <authorList>
            <person name="Amadeo P."/>
            <person name="Zhao Q."/>
            <person name="Wortman J."/>
            <person name="Fraser-Liggett C."/>
            <person name="Carlton J."/>
        </authorList>
    </citation>
    <scope>NUCLEOTIDE SEQUENCE</scope>
    <source>
        <strain evidence="9">G3</strain>
    </source>
</reference>
<dbReference type="InParanoid" id="A2EI15"/>
<dbReference type="GO" id="GO:0016020">
    <property type="term" value="C:membrane"/>
    <property type="evidence" value="ECO:0007669"/>
    <property type="project" value="UniProtKB-SubCell"/>
</dbReference>
<name>A2EI15_TRIV3</name>
<feature type="domain" description="Glycosyltransferase 61 catalytic" evidence="8">
    <location>
        <begin position="136"/>
        <end position="309"/>
    </location>
</feature>
<keyword evidence="7" id="KW-0325">Glycoprotein</keyword>
<evidence type="ECO:0000256" key="6">
    <source>
        <dbReference type="ARBA" id="ARBA00023136"/>
    </source>
</evidence>
<dbReference type="AlphaFoldDB" id="A2EI15"/>
<dbReference type="InterPro" id="IPR049625">
    <property type="entry name" value="Glyco_transf_61_cat"/>
</dbReference>
<protein>
    <recommendedName>
        <fullName evidence="8">Glycosyltransferase 61 catalytic domain-containing protein</fullName>
    </recommendedName>
</protein>
<evidence type="ECO:0000256" key="1">
    <source>
        <dbReference type="ARBA" id="ARBA00004167"/>
    </source>
</evidence>
<evidence type="ECO:0000313" key="9">
    <source>
        <dbReference type="EMBL" id="EAY07747.1"/>
    </source>
</evidence>
<dbReference type="EMBL" id="DS113393">
    <property type="protein sequence ID" value="EAY07747.1"/>
    <property type="molecule type" value="Genomic_DNA"/>
</dbReference>
<evidence type="ECO:0000256" key="7">
    <source>
        <dbReference type="ARBA" id="ARBA00023180"/>
    </source>
</evidence>
<dbReference type="KEGG" id="tva:4765642"/>